<feature type="domain" description="Cell envelope-related transcriptional attenuator" evidence="4">
    <location>
        <begin position="310"/>
        <end position="492"/>
    </location>
</feature>
<feature type="region of interest" description="Disordered" evidence="2">
    <location>
        <begin position="568"/>
        <end position="623"/>
    </location>
</feature>
<feature type="transmembrane region" description="Helical" evidence="3">
    <location>
        <begin position="156"/>
        <end position="176"/>
    </location>
</feature>
<evidence type="ECO:0000313" key="6">
    <source>
        <dbReference type="Proteomes" id="UP001197247"/>
    </source>
</evidence>
<dbReference type="Pfam" id="PF03816">
    <property type="entry name" value="LytR_cpsA_psr"/>
    <property type="match status" value="1"/>
</dbReference>
<evidence type="ECO:0000256" key="2">
    <source>
        <dbReference type="SAM" id="MobiDB-lite"/>
    </source>
</evidence>
<evidence type="ECO:0000256" key="1">
    <source>
        <dbReference type="ARBA" id="ARBA00006068"/>
    </source>
</evidence>
<feature type="transmembrane region" description="Helical" evidence="3">
    <location>
        <begin position="231"/>
        <end position="249"/>
    </location>
</feature>
<reference evidence="5 6" key="1">
    <citation type="submission" date="2021-05" db="EMBL/GenBank/DDBJ databases">
        <title>Kineosporia and Streptomyces sp. nov. two new marine actinobacteria isolated from Coral.</title>
        <authorList>
            <person name="Buangrab K."/>
            <person name="Sutthacheep M."/>
            <person name="Yeemin T."/>
            <person name="Harunari E."/>
            <person name="Igarashi Y."/>
            <person name="Kanchanasin P."/>
            <person name="Tanasupawat S."/>
            <person name="Phongsopitanun W."/>
        </authorList>
    </citation>
    <scope>NUCLEOTIDE SEQUENCE [LARGE SCALE GENOMIC DNA]</scope>
    <source>
        <strain evidence="5 6">J2-2</strain>
    </source>
</reference>
<feature type="transmembrane region" description="Helical" evidence="3">
    <location>
        <begin position="196"/>
        <end position="219"/>
    </location>
</feature>
<dbReference type="Gene3D" id="3.40.630.190">
    <property type="entry name" value="LCP protein"/>
    <property type="match status" value="1"/>
</dbReference>
<keyword evidence="3" id="KW-0472">Membrane</keyword>
<dbReference type="Proteomes" id="UP001197247">
    <property type="component" value="Unassembled WGS sequence"/>
</dbReference>
<feature type="compositionally biased region" description="Low complexity" evidence="2">
    <location>
        <begin position="577"/>
        <end position="606"/>
    </location>
</feature>
<gene>
    <name evidence="5" type="ORF">KIH74_33050</name>
</gene>
<dbReference type="InterPro" id="IPR050922">
    <property type="entry name" value="LytR/CpsA/Psr_CW_biosynth"/>
</dbReference>
<dbReference type="EMBL" id="JAHBAY010000020">
    <property type="protein sequence ID" value="MBT0773820.1"/>
    <property type="molecule type" value="Genomic_DNA"/>
</dbReference>
<feature type="transmembrane region" description="Helical" evidence="3">
    <location>
        <begin position="129"/>
        <end position="149"/>
    </location>
</feature>
<organism evidence="5 6">
    <name type="scientific">Kineosporia corallincola</name>
    <dbReference type="NCBI Taxonomy" id="2835133"/>
    <lineage>
        <taxon>Bacteria</taxon>
        <taxon>Bacillati</taxon>
        <taxon>Actinomycetota</taxon>
        <taxon>Actinomycetes</taxon>
        <taxon>Kineosporiales</taxon>
        <taxon>Kineosporiaceae</taxon>
        <taxon>Kineosporia</taxon>
    </lineage>
</organism>
<dbReference type="RefSeq" id="WP_214160360.1">
    <property type="nucleotide sequence ID" value="NZ_JAHBAY010000020.1"/>
</dbReference>
<accession>A0ABS5TSP2</accession>
<dbReference type="PANTHER" id="PTHR33392:SF6">
    <property type="entry name" value="POLYISOPRENYL-TEICHOIC ACID--PEPTIDOGLYCAN TEICHOIC ACID TRANSFERASE TAGU"/>
    <property type="match status" value="1"/>
</dbReference>
<feature type="compositionally biased region" description="Basic and acidic residues" evidence="2">
    <location>
        <begin position="76"/>
        <end position="96"/>
    </location>
</feature>
<comment type="caution">
    <text evidence="5">The sequence shown here is derived from an EMBL/GenBank/DDBJ whole genome shotgun (WGS) entry which is preliminary data.</text>
</comment>
<evidence type="ECO:0000259" key="4">
    <source>
        <dbReference type="Pfam" id="PF03816"/>
    </source>
</evidence>
<keyword evidence="6" id="KW-1185">Reference proteome</keyword>
<keyword evidence="3" id="KW-1133">Transmembrane helix</keyword>
<evidence type="ECO:0000256" key="3">
    <source>
        <dbReference type="SAM" id="Phobius"/>
    </source>
</evidence>
<proteinExistence type="inferred from homology"/>
<dbReference type="PANTHER" id="PTHR33392">
    <property type="entry name" value="POLYISOPRENYL-TEICHOIC ACID--PEPTIDOGLYCAN TEICHOIC ACID TRANSFERASE TAGU"/>
    <property type="match status" value="1"/>
</dbReference>
<evidence type="ECO:0000313" key="5">
    <source>
        <dbReference type="EMBL" id="MBT0773820.1"/>
    </source>
</evidence>
<feature type="compositionally biased region" description="Basic and acidic residues" evidence="2">
    <location>
        <begin position="24"/>
        <end position="36"/>
    </location>
</feature>
<dbReference type="InterPro" id="IPR004474">
    <property type="entry name" value="LytR_CpsA_psr"/>
</dbReference>
<sequence length="623" mass="66230">MTQVEPFSRRPRRPDSDQGQGEQRSGHGRGDSESRYGNDSGGGYDPRPRRSGSRSPGGRGAGYDTREPGNGGYEPRPGRENREPREGRRSDSHFEPDDYGSGPRRGASAPPPADDSPKRGSHATTYGQGFSWVVLWTILGALIPGAGLIAAGWRRLGIAVLGVLAVGAAGLAFWALSGNILERGVSFAVDAQKLLMLAIAAVVIGLLWALIILLTNSQLRRYATLDGSQKIFSWVVVAALLVGVGVPTYTVSNYSLVQRDLVNSLFTGDGDSDDNDAKPDSGASDPWAGTDRINVLLIGSDAGSTRTGIRPDTLIVASIQPSTGNTVLFSLPRNLQQVPFREGSPGAQAWPNGYYCPEAGAGAECMLNAIWRWAEGDGASYYSKYKNPGLRATEDAVTGALGLEIDTYAMLNLEGFADFIDAIGGLTLNVYERLPIGGNSSNPVAKAWIEVGENQNMDGYTSLWFARSRWSTDDYDRMRRQRCVIAAVTEQADPVTIAKNWTKIAKALKSNMETGIPQSDIQAWVELATRVQGAKVTSLAFTADAVGGSTVTPDFDLMRTKVKKAIKKSEASKKKAASTATATANPSASATASTDSDSTGTKATATPTESANSTGDEDVSEVC</sequence>
<feature type="region of interest" description="Disordered" evidence="2">
    <location>
        <begin position="1"/>
        <end position="122"/>
    </location>
</feature>
<keyword evidence="3" id="KW-0812">Transmembrane</keyword>
<dbReference type="NCBIfam" id="TIGR00350">
    <property type="entry name" value="lytR_cpsA_psr"/>
    <property type="match status" value="1"/>
</dbReference>
<protein>
    <submittedName>
        <fullName evidence="5">LCP family protein</fullName>
    </submittedName>
</protein>
<name>A0ABS5TSP2_9ACTN</name>
<comment type="similarity">
    <text evidence="1">Belongs to the LytR/CpsA/Psr (LCP) family.</text>
</comment>